<reference evidence="3 8" key="4">
    <citation type="submission" date="2023-10" db="EMBL/GenBank/DDBJ databases">
        <title>Pseudomonas otitidis isolated from a paediatric patient with cystic fibrosis in Chile.</title>
        <authorList>
            <person name="Amsteins-Romero L."/>
            <person name="Opazo-Capurro A."/>
            <person name="Matus-Kohler M."/>
            <person name="Gonzalez-Rocha G."/>
        </authorList>
    </citation>
    <scope>NUCLEOTIDE SEQUENCE [LARGE SCALE GENOMIC DNA]</scope>
    <source>
        <strain evidence="3 8">P-714</strain>
    </source>
</reference>
<evidence type="ECO:0000313" key="5">
    <source>
        <dbReference type="Proteomes" id="UP000461288"/>
    </source>
</evidence>
<evidence type="ECO:0000313" key="4">
    <source>
        <dbReference type="EMBL" id="MWK54724.1"/>
    </source>
</evidence>
<reference evidence="1 7" key="1">
    <citation type="submission" date="2019-12" db="EMBL/GenBank/DDBJ databases">
        <title>complete genome sequences of Pseudomonas otitidis str. WP8-S17-CRE-03 isolated from wastewater treatment plant effluent.</title>
        <authorList>
            <person name="Sekizuka T."/>
            <person name="Itokawa K."/>
            <person name="Yatsu K."/>
            <person name="Inamine Y."/>
            <person name="Kuroda M."/>
        </authorList>
    </citation>
    <scope>NUCLEOTIDE SEQUENCE [LARGE SCALE GENOMIC DNA]</scope>
    <source>
        <strain evidence="1 7">WP8-S17-CRE-03</strain>
    </source>
</reference>
<evidence type="ECO:0000313" key="1">
    <source>
        <dbReference type="EMBL" id="BBT16350.1"/>
    </source>
</evidence>
<dbReference type="EMBL" id="JAWJUL010000068">
    <property type="protein sequence ID" value="MDV3441228.1"/>
    <property type="molecule type" value="Genomic_DNA"/>
</dbReference>
<dbReference type="GeneID" id="57397621"/>
<dbReference type="AlphaFoldDB" id="A0A1I0UNX8"/>
<evidence type="ECO:0000313" key="3">
    <source>
        <dbReference type="EMBL" id="MDV3441228.1"/>
    </source>
</evidence>
<dbReference type="EMBL" id="WTFN01000003">
    <property type="protein sequence ID" value="MWK54724.1"/>
    <property type="molecule type" value="Genomic_DNA"/>
</dbReference>
<dbReference type="EMBL" id="AP022213">
    <property type="protein sequence ID" value="BBT16350.1"/>
    <property type="molecule type" value="Genomic_DNA"/>
</dbReference>
<proteinExistence type="predicted"/>
<evidence type="ECO:0000313" key="7">
    <source>
        <dbReference type="Proteomes" id="UP000515591"/>
    </source>
</evidence>
<evidence type="ECO:0000313" key="8">
    <source>
        <dbReference type="Proteomes" id="UP001273935"/>
    </source>
</evidence>
<protein>
    <submittedName>
        <fullName evidence="4">Uncharacterized protein</fullName>
    </submittedName>
</protein>
<name>A0A1I0UNX8_9GAMM</name>
<evidence type="ECO:0000313" key="2">
    <source>
        <dbReference type="EMBL" id="BCA28420.1"/>
    </source>
</evidence>
<dbReference type="EMBL" id="AP022642">
    <property type="protein sequence ID" value="BCA28420.1"/>
    <property type="molecule type" value="Genomic_DNA"/>
</dbReference>
<dbReference type="Proteomes" id="UP000515591">
    <property type="component" value="Chromosome"/>
</dbReference>
<dbReference type="Proteomes" id="UP000461288">
    <property type="component" value="Unassembled WGS sequence"/>
</dbReference>
<reference evidence="2 6" key="3">
    <citation type="journal article" date="2020" name="Microbiol. Resour. Announc.">
        <title>Complete genome sequence of Pseudomonas otitidis strain MrB4, isolated from Lake Biwa in Japan.</title>
        <authorList>
            <person name="Miyazaki K."/>
            <person name="Hase E."/>
            <person name="Maruya T."/>
        </authorList>
    </citation>
    <scope>NUCLEOTIDE SEQUENCE [LARGE SCALE GENOMIC DNA]</scope>
    <source>
        <strain evidence="2 6">MrB4</strain>
    </source>
</reference>
<reference evidence="4 5" key="2">
    <citation type="submission" date="2019-12" db="EMBL/GenBank/DDBJ databases">
        <title>Draft genome sequence of Pseudomonas otitidis recovered from a chicken carcass.</title>
        <authorList>
            <person name="Vieira T.R."/>
            <person name="Oliviera E.F.C."/>
            <person name="Silva N.M.V."/>
            <person name="Sambrano G.E."/>
            <person name="Cibulski S.P."/>
            <person name="Cardoso M.R.I."/>
        </authorList>
    </citation>
    <scope>NUCLEOTIDE SEQUENCE [LARGE SCALE GENOMIC DNA]</scope>
    <source>
        <strain evidence="4 5">25_K</strain>
    </source>
</reference>
<dbReference type="Proteomes" id="UP000501237">
    <property type="component" value="Chromosome"/>
</dbReference>
<evidence type="ECO:0000313" key="6">
    <source>
        <dbReference type="Proteomes" id="UP000501237"/>
    </source>
</evidence>
<organism evidence="4 5">
    <name type="scientific">Metapseudomonas otitidis</name>
    <dbReference type="NCBI Taxonomy" id="319939"/>
    <lineage>
        <taxon>Bacteria</taxon>
        <taxon>Pseudomonadati</taxon>
        <taxon>Pseudomonadota</taxon>
        <taxon>Gammaproteobacteria</taxon>
        <taxon>Pseudomonadales</taxon>
        <taxon>Pseudomonadaceae</taxon>
        <taxon>Metapseudomonas</taxon>
    </lineage>
</organism>
<keyword evidence="8" id="KW-1185">Reference proteome</keyword>
<sequence>MTRAVRDCRKLLDTIAMNNEDAAIAVMKAAERIGDAHLKQQLLEIIQRMHQDAADLRTLRERIDQRA</sequence>
<accession>A0A1I0UNX8</accession>
<dbReference type="Proteomes" id="UP001273935">
    <property type="component" value="Unassembled WGS sequence"/>
</dbReference>
<dbReference type="RefSeq" id="WP_044406437.1">
    <property type="nucleotide sequence ID" value="NZ_AP022213.1"/>
</dbReference>
<gene>
    <name evidence="4" type="ORF">GO594_01925</name>
    <name evidence="2" type="ORF">PtoMrB4_23970</name>
    <name evidence="3" type="ORF">R0G64_17530</name>
    <name evidence="1" type="ORF">WP8S17C03_23990</name>
</gene>
<dbReference type="KEGG" id="poj:PtoMrB4_23970"/>